<dbReference type="SUPFAM" id="SSF88659">
    <property type="entry name" value="Sigma3 and sigma4 domains of RNA polymerase sigma factors"/>
    <property type="match status" value="1"/>
</dbReference>
<keyword evidence="3" id="KW-0731">Sigma factor</keyword>
<dbReference type="InterPro" id="IPR013324">
    <property type="entry name" value="RNA_pol_sigma_r3/r4-like"/>
</dbReference>
<comment type="similarity">
    <text evidence="1">Belongs to the sigma-70 factor family. ECF subfamily.</text>
</comment>
<dbReference type="InterPro" id="IPR013325">
    <property type="entry name" value="RNA_pol_sigma_r2"/>
</dbReference>
<accession>A0ABW1UYE0</accession>
<dbReference type="RefSeq" id="WP_379230780.1">
    <property type="nucleotide sequence ID" value="NZ_JBHSTE010000001.1"/>
</dbReference>
<dbReference type="Pfam" id="PF04542">
    <property type="entry name" value="Sigma70_r2"/>
    <property type="match status" value="1"/>
</dbReference>
<feature type="domain" description="RNA polymerase sigma factor 70 region 4 type 2" evidence="6">
    <location>
        <begin position="120"/>
        <end position="171"/>
    </location>
</feature>
<evidence type="ECO:0000313" key="8">
    <source>
        <dbReference type="Proteomes" id="UP001596233"/>
    </source>
</evidence>
<evidence type="ECO:0000256" key="4">
    <source>
        <dbReference type="ARBA" id="ARBA00023163"/>
    </source>
</evidence>
<evidence type="ECO:0000256" key="1">
    <source>
        <dbReference type="ARBA" id="ARBA00010641"/>
    </source>
</evidence>
<dbReference type="InterPro" id="IPR014284">
    <property type="entry name" value="RNA_pol_sigma-70_dom"/>
</dbReference>
<dbReference type="SUPFAM" id="SSF88946">
    <property type="entry name" value="Sigma2 domain of RNA polymerase sigma factors"/>
    <property type="match status" value="1"/>
</dbReference>
<sequence length="181" mass="20950">MNVVRLVKQAKKGNKESLLELIMTEKDAYYRLAYTYMGNPHDAMDALEEMIVILYEKIDQLKSEKAFYSWSKTVLVNTCKGMLKQRNRLVFQDDLLLEGQDVKLAAASYDPYKKSDQQMDMDQMLLSLNEHQKEAIQLKYWHDLDYETIASITNTSVGTVKSRVFQGLKKLKERYGGGQFG</sequence>
<keyword evidence="2" id="KW-0805">Transcription regulation</keyword>
<gene>
    <name evidence="7" type="ORF">ACFP56_02540</name>
</gene>
<dbReference type="InterPro" id="IPR039425">
    <property type="entry name" value="RNA_pol_sigma-70-like"/>
</dbReference>
<reference evidence="8" key="1">
    <citation type="journal article" date="2019" name="Int. J. Syst. Evol. Microbiol.">
        <title>The Global Catalogue of Microorganisms (GCM) 10K type strain sequencing project: providing services to taxonomists for standard genome sequencing and annotation.</title>
        <authorList>
            <consortium name="The Broad Institute Genomics Platform"/>
            <consortium name="The Broad Institute Genome Sequencing Center for Infectious Disease"/>
            <person name="Wu L."/>
            <person name="Ma J."/>
        </authorList>
    </citation>
    <scope>NUCLEOTIDE SEQUENCE [LARGE SCALE GENOMIC DNA]</scope>
    <source>
        <strain evidence="8">PCU 280</strain>
    </source>
</reference>
<name>A0ABW1UYE0_9BACL</name>
<dbReference type="NCBIfam" id="TIGR02937">
    <property type="entry name" value="sigma70-ECF"/>
    <property type="match status" value="1"/>
</dbReference>
<dbReference type="Proteomes" id="UP001596233">
    <property type="component" value="Unassembled WGS sequence"/>
</dbReference>
<dbReference type="InterPro" id="IPR036388">
    <property type="entry name" value="WH-like_DNA-bd_sf"/>
</dbReference>
<dbReference type="InterPro" id="IPR007627">
    <property type="entry name" value="RNA_pol_sigma70_r2"/>
</dbReference>
<feature type="domain" description="RNA polymerase sigma-70 region 2" evidence="5">
    <location>
        <begin position="21"/>
        <end position="88"/>
    </location>
</feature>
<dbReference type="Gene3D" id="1.10.10.10">
    <property type="entry name" value="Winged helix-like DNA-binding domain superfamily/Winged helix DNA-binding domain"/>
    <property type="match status" value="1"/>
</dbReference>
<dbReference type="InterPro" id="IPR013249">
    <property type="entry name" value="RNA_pol_sigma70_r4_t2"/>
</dbReference>
<evidence type="ECO:0000259" key="5">
    <source>
        <dbReference type="Pfam" id="PF04542"/>
    </source>
</evidence>
<keyword evidence="8" id="KW-1185">Reference proteome</keyword>
<evidence type="ECO:0000256" key="3">
    <source>
        <dbReference type="ARBA" id="ARBA00023082"/>
    </source>
</evidence>
<dbReference type="CDD" id="cd06171">
    <property type="entry name" value="Sigma70_r4"/>
    <property type="match status" value="1"/>
</dbReference>
<dbReference type="EMBL" id="JBHSTE010000001">
    <property type="protein sequence ID" value="MFC6331484.1"/>
    <property type="molecule type" value="Genomic_DNA"/>
</dbReference>
<evidence type="ECO:0000313" key="7">
    <source>
        <dbReference type="EMBL" id="MFC6331484.1"/>
    </source>
</evidence>
<comment type="caution">
    <text evidence="7">The sequence shown here is derived from an EMBL/GenBank/DDBJ whole genome shotgun (WGS) entry which is preliminary data.</text>
</comment>
<organism evidence="7 8">
    <name type="scientific">Paenibacillus septentrionalis</name>
    <dbReference type="NCBI Taxonomy" id="429342"/>
    <lineage>
        <taxon>Bacteria</taxon>
        <taxon>Bacillati</taxon>
        <taxon>Bacillota</taxon>
        <taxon>Bacilli</taxon>
        <taxon>Bacillales</taxon>
        <taxon>Paenibacillaceae</taxon>
        <taxon>Paenibacillus</taxon>
    </lineage>
</organism>
<dbReference type="Pfam" id="PF08281">
    <property type="entry name" value="Sigma70_r4_2"/>
    <property type="match status" value="1"/>
</dbReference>
<evidence type="ECO:0000259" key="6">
    <source>
        <dbReference type="Pfam" id="PF08281"/>
    </source>
</evidence>
<dbReference type="PANTHER" id="PTHR43133">
    <property type="entry name" value="RNA POLYMERASE ECF-TYPE SIGMA FACTO"/>
    <property type="match status" value="1"/>
</dbReference>
<dbReference type="Gene3D" id="1.10.1740.10">
    <property type="match status" value="1"/>
</dbReference>
<evidence type="ECO:0000256" key="2">
    <source>
        <dbReference type="ARBA" id="ARBA00023015"/>
    </source>
</evidence>
<proteinExistence type="inferred from homology"/>
<protein>
    <submittedName>
        <fullName evidence="7">RNA polymerase sigma factor</fullName>
    </submittedName>
</protein>
<keyword evidence="4" id="KW-0804">Transcription</keyword>
<dbReference type="PANTHER" id="PTHR43133:SF51">
    <property type="entry name" value="RNA POLYMERASE SIGMA FACTOR"/>
    <property type="match status" value="1"/>
</dbReference>